<reference evidence="1 2" key="1">
    <citation type="journal article" date="2023" name="ACS Omega">
        <title>Identification of the Neoaspergillic Acid Biosynthesis Gene Cluster by Establishing an In Vitro CRISPR-Ribonucleoprotein Genetic System in Aspergillus melleus.</title>
        <authorList>
            <person name="Yuan B."/>
            <person name="Grau M.F."/>
            <person name="Murata R.M."/>
            <person name="Torok T."/>
            <person name="Venkateswaran K."/>
            <person name="Stajich J.E."/>
            <person name="Wang C.C.C."/>
        </authorList>
    </citation>
    <scope>NUCLEOTIDE SEQUENCE [LARGE SCALE GENOMIC DNA]</scope>
    <source>
        <strain evidence="1 2">IMV 1140</strain>
    </source>
</reference>
<keyword evidence="2" id="KW-1185">Reference proteome</keyword>
<accession>A0ACC3ARL9</accession>
<evidence type="ECO:0000313" key="2">
    <source>
        <dbReference type="Proteomes" id="UP001177260"/>
    </source>
</evidence>
<dbReference type="EMBL" id="JAOPJF010000086">
    <property type="protein sequence ID" value="KAK1140289.1"/>
    <property type="molecule type" value="Genomic_DNA"/>
</dbReference>
<dbReference type="Proteomes" id="UP001177260">
    <property type="component" value="Unassembled WGS sequence"/>
</dbReference>
<protein>
    <submittedName>
        <fullName evidence="1">Uncharacterized protein</fullName>
    </submittedName>
</protein>
<evidence type="ECO:0000313" key="1">
    <source>
        <dbReference type="EMBL" id="KAK1140289.1"/>
    </source>
</evidence>
<sequence>MTTTGTIPEEERDEQVGSDPFKPFHDNKPASGPVLTLRALVVGILCGTLVNASNIYLGLKAGWTSSANIFGSVVGFAVLRKWAKSSPSRAEFGPHENNIVQTAATAAGGLSNVFVSAIPALYQLGLLNTPSKDYFRIAILTAIGGYFGLVSALEGADMAQRKMRALVIAFSSALLLRVVSHDFANADRPSPRYWLLWPGVICMMATSLTELACQWRLIWALLRDFSRALVVWVAHRLSKRSNYQYARLSEPSSSGTPSNADEDIKTWMWLPGLLIVIVVSCPILKMQYDMPIIETLVALFLAFLLSLLAIQATGATDQTPLGTLSKVSQVIIAGVNNQLTIEGSQRLNLLAGALTNIGGSQACDLMGDFRVGYLLGTPSRQQYTAQMIGTSLATFISPGIFVLFATAYPCILTTEDTAHCEFSAPSVSAWRTIAVAVTESKHPISSSSLAFAALMSLLSIFAVLVRHFLWRGKWANMRAYHPNMMILAMAFTLPAAHYGIAFLVGSLVAIVWRERSPRAFEAFGDLWHPQENPTGFINLGVAENTLMHRELQDFVRNSTNISPHAFTYGDGSFGSKRLRNAVASFLNKRLYPVIAVQAEHIMVTNGVSHAIEHCSWAFCDKGDGILLGRPYYKSFVPDISLRPEVEVVTVEFGDFDPLSLDGISNYEAAILSAKYRGVIVRGLILCNPHNPLGRCYPEVTIKELMKLCQRYRIHFISDEIYAFSTWENKEDRVGPPLPVPFVSALSIPTAGIIDRELVHILWGMSKDFGANGFRIGYIISQHNRDLHNALQSVALYSYASSISDHIAASILEDEQWVKD</sequence>
<proteinExistence type="predicted"/>
<name>A0ACC3ARL9_9EURO</name>
<gene>
    <name evidence="1" type="ORF">N8T08_010491</name>
</gene>
<organism evidence="1 2">
    <name type="scientific">Aspergillus melleus</name>
    <dbReference type="NCBI Taxonomy" id="138277"/>
    <lineage>
        <taxon>Eukaryota</taxon>
        <taxon>Fungi</taxon>
        <taxon>Dikarya</taxon>
        <taxon>Ascomycota</taxon>
        <taxon>Pezizomycotina</taxon>
        <taxon>Eurotiomycetes</taxon>
        <taxon>Eurotiomycetidae</taxon>
        <taxon>Eurotiales</taxon>
        <taxon>Aspergillaceae</taxon>
        <taxon>Aspergillus</taxon>
        <taxon>Aspergillus subgen. Circumdati</taxon>
    </lineage>
</organism>
<comment type="caution">
    <text evidence="1">The sequence shown here is derived from an EMBL/GenBank/DDBJ whole genome shotgun (WGS) entry which is preliminary data.</text>
</comment>